<dbReference type="AlphaFoldDB" id="A0AAW9TW73"/>
<comment type="caution">
    <text evidence="1">The sequence shown here is derived from an EMBL/GenBank/DDBJ whole genome shotgun (WGS) entry which is preliminary data.</text>
</comment>
<evidence type="ECO:0000313" key="1">
    <source>
        <dbReference type="EMBL" id="MQW36716.1"/>
    </source>
</evidence>
<dbReference type="EMBL" id="WISR01000236">
    <property type="protein sequence ID" value="MQW36716.1"/>
    <property type="molecule type" value="Genomic_DNA"/>
</dbReference>
<dbReference type="Proteomes" id="UP000429484">
    <property type="component" value="Unassembled WGS sequence"/>
</dbReference>
<dbReference type="RefSeq" id="WP_127665748.1">
    <property type="nucleotide sequence ID" value="NZ_JADZOL010000001.1"/>
</dbReference>
<accession>A0AAW9TW73</accession>
<reference evidence="1 2" key="1">
    <citation type="journal article" date="2013" name="Genome Biol.">
        <title>Comparative genomics of the core and accessory genomes of 48 Sinorhizobium strains comprising five genospecies.</title>
        <authorList>
            <person name="Sugawara M."/>
            <person name="Epstein B."/>
            <person name="Badgley B.D."/>
            <person name="Unno T."/>
            <person name="Xu L."/>
            <person name="Reese J."/>
            <person name="Gyaneshwar P."/>
            <person name="Denny R."/>
            <person name="Mudge J."/>
            <person name="Bharti A.K."/>
            <person name="Farmer A.D."/>
            <person name="May G.D."/>
            <person name="Woodward J.E."/>
            <person name="Medigue C."/>
            <person name="Vallenet D."/>
            <person name="Lajus A."/>
            <person name="Rouy Z."/>
            <person name="Martinez-Vaz B."/>
            <person name="Tiffin P."/>
            <person name="Young N.D."/>
            <person name="Sadowsky M.J."/>
        </authorList>
    </citation>
    <scope>NUCLEOTIDE SEQUENCE [LARGE SCALE GENOMIC DNA]</scope>
    <source>
        <strain evidence="1 2">N6B1</strain>
    </source>
</reference>
<gene>
    <name evidence="1" type="ORF">GHK53_29055</name>
</gene>
<evidence type="ECO:0000313" key="2">
    <source>
        <dbReference type="Proteomes" id="UP000429484"/>
    </source>
</evidence>
<organism evidence="1 2">
    <name type="scientific">Rhizobium meliloti</name>
    <name type="common">Ensifer meliloti</name>
    <name type="synonym">Sinorhizobium meliloti</name>
    <dbReference type="NCBI Taxonomy" id="382"/>
    <lineage>
        <taxon>Bacteria</taxon>
        <taxon>Pseudomonadati</taxon>
        <taxon>Pseudomonadota</taxon>
        <taxon>Alphaproteobacteria</taxon>
        <taxon>Hyphomicrobiales</taxon>
        <taxon>Rhizobiaceae</taxon>
        <taxon>Sinorhizobium/Ensifer group</taxon>
        <taxon>Sinorhizobium</taxon>
    </lineage>
</organism>
<sequence>MAEIYPFPKTADEQEAEHRLTEAMHALNAAIKHAAQCGFEIELRPGTWSFTTYTRMPVPYLDFTARLPGRHVVPEFVEV</sequence>
<proteinExistence type="predicted"/>
<protein>
    <submittedName>
        <fullName evidence="1">Uncharacterized protein</fullName>
    </submittedName>
</protein>
<name>A0AAW9TW73_RHIML</name>